<name>A0A0J7IWB2_9FLAO</name>
<feature type="transmembrane region" description="Helical" evidence="3">
    <location>
        <begin position="396"/>
        <end position="419"/>
    </location>
</feature>
<dbReference type="NCBIfam" id="TIGR02675">
    <property type="entry name" value="tape_meas_nterm"/>
    <property type="match status" value="1"/>
</dbReference>
<dbReference type="RefSeq" id="WP_048500558.1">
    <property type="nucleotide sequence ID" value="NZ_LFNG01000024.1"/>
</dbReference>
<feature type="region of interest" description="Disordered" evidence="2">
    <location>
        <begin position="547"/>
        <end position="574"/>
    </location>
</feature>
<dbReference type="Proteomes" id="UP000035900">
    <property type="component" value="Unassembled WGS sequence"/>
</dbReference>
<keyword evidence="3" id="KW-1133">Transmembrane helix</keyword>
<proteinExistence type="predicted"/>
<comment type="caution">
    <text evidence="5">The sequence shown here is derived from an EMBL/GenBank/DDBJ whole genome shotgun (WGS) entry which is preliminary data.</text>
</comment>
<dbReference type="EMBL" id="LFNG01000024">
    <property type="protein sequence ID" value="KMQ70242.1"/>
    <property type="molecule type" value="Genomic_DNA"/>
</dbReference>
<feature type="domain" description="Tape measure protein N-terminal" evidence="4">
    <location>
        <begin position="159"/>
        <end position="342"/>
    </location>
</feature>
<feature type="transmembrane region" description="Helical" evidence="3">
    <location>
        <begin position="370"/>
        <end position="390"/>
    </location>
</feature>
<keyword evidence="3" id="KW-0812">Transmembrane</keyword>
<sequence length="629" mass="67314">MTNAFEYVVSLRDKVSAIAQRVSDAVSGIKEKTDKATEGFAKVSDKAQAALAKISTGAKSASKDSNFLKFSVNELRAKLEEVNKVRFGTVLKSEFEKATKEAEKLEQKIKRLNQGISGSGLGSKFAGWRNDFMESMPGANLMKNPIALAGAAVGGFWAATQKAMEAGKEKMKLQTLTGSKEIGGALYDGLTKFATDTVFGNEVYDMASQMLANGIHEGDVLPVMKELGDISMGDAQKLGSLSLAFAQVKGKGKLAGQELLQLINAGFNPLQVLSEKTGVSMSKLQEDMEKGKLTVNDVRKAMQLATGPGGKFHNMLNDVANTPYGQLEGLKGQLEQMMVKIGEVFLPIATKFMQFISWISEKMGPYLQPAVLILGTLAGALIAVSVAQWALNSAIWANPVTWIIAGIAVLIALISYLIVNISGWGNAWKTVVNNAKLNWEVFTSGAKLVWDGLVNGILIGLDKIKSGWYQFKNVVGIGDEAENNSILEQIANDTERRKEEITKAKQDFDTKSAALKSGSKNAFEQLSWQGKSVSNIKDDLLSTIAPPKGIPGAKTDGKDGKDKLGKKGKSTAESIATGGTKHNYITLNIKELIGIQNYAGSKDAASEKAGAEIIDEILRLTASATTAAG</sequence>
<evidence type="ECO:0000256" key="2">
    <source>
        <dbReference type="SAM" id="MobiDB-lite"/>
    </source>
</evidence>
<protein>
    <recommendedName>
        <fullName evidence="4">Tape measure protein N-terminal domain-containing protein</fullName>
    </recommendedName>
</protein>
<keyword evidence="6" id="KW-1185">Reference proteome</keyword>
<dbReference type="STRING" id="1304281.ACM44_13390"/>
<evidence type="ECO:0000256" key="1">
    <source>
        <dbReference type="SAM" id="Coils"/>
    </source>
</evidence>
<dbReference type="Pfam" id="PF20155">
    <property type="entry name" value="TMP_3"/>
    <property type="match status" value="1"/>
</dbReference>
<gene>
    <name evidence="5" type="ORF">ACM44_13390</name>
</gene>
<dbReference type="InterPro" id="IPR013491">
    <property type="entry name" value="Tape_meas_N"/>
</dbReference>
<evidence type="ECO:0000259" key="4">
    <source>
        <dbReference type="Pfam" id="PF20155"/>
    </source>
</evidence>
<accession>A0A0J7IWB2</accession>
<evidence type="ECO:0000313" key="5">
    <source>
        <dbReference type="EMBL" id="KMQ70242.1"/>
    </source>
</evidence>
<keyword evidence="1" id="KW-0175">Coiled coil</keyword>
<dbReference type="AlphaFoldDB" id="A0A0J7IWB2"/>
<dbReference type="PATRIC" id="fig|1304281.5.peg.2890"/>
<dbReference type="OrthoDB" id="1219342at2"/>
<reference evidence="5 6" key="1">
    <citation type="journal article" date="2004" name="Int. J. Syst. Evol. Microbiol.">
        <title>Kaistella koreensis gen. nov., sp. nov., a novel member of the Chryseobacterium-Bergeyella-Riemerella branch.</title>
        <authorList>
            <person name="Kim M.K."/>
            <person name="Im W.T."/>
            <person name="Shin Y.K."/>
            <person name="Lim J.H."/>
            <person name="Kim S.H."/>
            <person name="Lee B.C."/>
            <person name="Park M.Y."/>
            <person name="Lee K.Y."/>
            <person name="Lee S.T."/>
        </authorList>
    </citation>
    <scope>NUCLEOTIDE SEQUENCE [LARGE SCALE GENOMIC DNA]</scope>
    <source>
        <strain evidence="5 6">CCUG 49689</strain>
    </source>
</reference>
<keyword evidence="3" id="KW-0472">Membrane</keyword>
<feature type="compositionally biased region" description="Basic and acidic residues" evidence="2">
    <location>
        <begin position="555"/>
        <end position="565"/>
    </location>
</feature>
<evidence type="ECO:0000313" key="6">
    <source>
        <dbReference type="Proteomes" id="UP000035900"/>
    </source>
</evidence>
<evidence type="ECO:0000256" key="3">
    <source>
        <dbReference type="SAM" id="Phobius"/>
    </source>
</evidence>
<organism evidence="5 6">
    <name type="scientific">Chryseobacterium koreense CCUG 49689</name>
    <dbReference type="NCBI Taxonomy" id="1304281"/>
    <lineage>
        <taxon>Bacteria</taxon>
        <taxon>Pseudomonadati</taxon>
        <taxon>Bacteroidota</taxon>
        <taxon>Flavobacteriia</taxon>
        <taxon>Flavobacteriales</taxon>
        <taxon>Weeksellaceae</taxon>
        <taxon>Chryseobacterium group</taxon>
        <taxon>Chryseobacterium</taxon>
    </lineage>
</organism>
<dbReference type="Gene3D" id="1.10.287.2610">
    <property type="match status" value="1"/>
</dbReference>
<feature type="coiled-coil region" evidence="1">
    <location>
        <begin position="88"/>
        <end position="115"/>
    </location>
</feature>